<dbReference type="PROSITE" id="PS50950">
    <property type="entry name" value="ZF_THAP"/>
    <property type="match status" value="1"/>
</dbReference>
<keyword evidence="1" id="KW-0479">Metal-binding</keyword>
<dbReference type="InterPro" id="IPR052224">
    <property type="entry name" value="THAP_domain_protein"/>
</dbReference>
<evidence type="ECO:0000256" key="2">
    <source>
        <dbReference type="ARBA" id="ARBA00022771"/>
    </source>
</evidence>
<keyword evidence="2 5" id="KW-0863">Zinc-finger</keyword>
<dbReference type="SUPFAM" id="SSF57716">
    <property type="entry name" value="Glucocorticoid receptor-like (DNA-binding domain)"/>
    <property type="match status" value="1"/>
</dbReference>
<dbReference type="Pfam" id="PF05485">
    <property type="entry name" value="THAP"/>
    <property type="match status" value="1"/>
</dbReference>
<accession>A0ABQ9I8D1</accession>
<evidence type="ECO:0000259" key="6">
    <source>
        <dbReference type="PROSITE" id="PS50950"/>
    </source>
</evidence>
<evidence type="ECO:0000313" key="8">
    <source>
        <dbReference type="Proteomes" id="UP001159363"/>
    </source>
</evidence>
<dbReference type="EMBL" id="JARBHB010000002">
    <property type="protein sequence ID" value="KAJ8892732.1"/>
    <property type="molecule type" value="Genomic_DNA"/>
</dbReference>
<keyword evidence="8" id="KW-1185">Reference proteome</keyword>
<evidence type="ECO:0000313" key="7">
    <source>
        <dbReference type="EMBL" id="KAJ8892732.1"/>
    </source>
</evidence>
<dbReference type="PANTHER" id="PTHR46927:SF3">
    <property type="entry name" value="THAP-TYPE DOMAIN-CONTAINING PROTEIN"/>
    <property type="match status" value="1"/>
</dbReference>
<sequence length="222" mass="25885">MPGFAVQNCRNYSKKTGSVVTYHRFPNDLVTRKNWIFACKRKDLFKADTSRVCSNYFSKNNYERDLQSELPGIKRKRTLRTDVVPHLLPNNCRKGRRPENPNMKKTKVMGLMLEYIFLENEIQLSRMRVSSLEEEIKQKNTSEKNTGIDQYKNPAQAVPKICKHKTKGNFERHDDIAAALTLRSISRKAYLYLQKNVGVLLPGLSTIQKWTRNLKCLPHIKR</sequence>
<evidence type="ECO:0000256" key="5">
    <source>
        <dbReference type="PROSITE-ProRule" id="PRU00309"/>
    </source>
</evidence>
<gene>
    <name evidence="7" type="ORF">PR048_005313</name>
</gene>
<evidence type="ECO:0000256" key="3">
    <source>
        <dbReference type="ARBA" id="ARBA00022833"/>
    </source>
</evidence>
<feature type="domain" description="THAP-type" evidence="6">
    <location>
        <begin position="1"/>
        <end position="88"/>
    </location>
</feature>
<proteinExistence type="predicted"/>
<keyword evidence="4 5" id="KW-0238">DNA-binding</keyword>
<name>A0ABQ9I8D1_9NEOP</name>
<dbReference type="Proteomes" id="UP001159363">
    <property type="component" value="Chromosome 2"/>
</dbReference>
<comment type="caution">
    <text evidence="7">The sequence shown here is derived from an EMBL/GenBank/DDBJ whole genome shotgun (WGS) entry which is preliminary data.</text>
</comment>
<reference evidence="7 8" key="1">
    <citation type="submission" date="2023-02" db="EMBL/GenBank/DDBJ databases">
        <title>LHISI_Scaffold_Assembly.</title>
        <authorList>
            <person name="Stuart O.P."/>
            <person name="Cleave R."/>
            <person name="Magrath M.J.L."/>
            <person name="Mikheyev A.S."/>
        </authorList>
    </citation>
    <scope>NUCLEOTIDE SEQUENCE [LARGE SCALE GENOMIC DNA]</scope>
    <source>
        <strain evidence="7">Daus_M_001</strain>
        <tissue evidence="7">Leg muscle</tissue>
    </source>
</reference>
<protein>
    <recommendedName>
        <fullName evidence="6">THAP-type domain-containing protein</fullName>
    </recommendedName>
</protein>
<keyword evidence="3" id="KW-0862">Zinc</keyword>
<dbReference type="InterPro" id="IPR006612">
    <property type="entry name" value="THAP_Znf"/>
</dbReference>
<evidence type="ECO:0000256" key="4">
    <source>
        <dbReference type="ARBA" id="ARBA00023125"/>
    </source>
</evidence>
<organism evidence="7 8">
    <name type="scientific">Dryococelus australis</name>
    <dbReference type="NCBI Taxonomy" id="614101"/>
    <lineage>
        <taxon>Eukaryota</taxon>
        <taxon>Metazoa</taxon>
        <taxon>Ecdysozoa</taxon>
        <taxon>Arthropoda</taxon>
        <taxon>Hexapoda</taxon>
        <taxon>Insecta</taxon>
        <taxon>Pterygota</taxon>
        <taxon>Neoptera</taxon>
        <taxon>Polyneoptera</taxon>
        <taxon>Phasmatodea</taxon>
        <taxon>Verophasmatodea</taxon>
        <taxon>Anareolatae</taxon>
        <taxon>Phasmatidae</taxon>
        <taxon>Eurycanthinae</taxon>
        <taxon>Dryococelus</taxon>
    </lineage>
</organism>
<evidence type="ECO:0000256" key="1">
    <source>
        <dbReference type="ARBA" id="ARBA00022723"/>
    </source>
</evidence>
<dbReference type="PANTHER" id="PTHR46927">
    <property type="entry name" value="AGAP005574-PA"/>
    <property type="match status" value="1"/>
</dbReference>